<dbReference type="InterPro" id="IPR039542">
    <property type="entry name" value="Erv_N"/>
</dbReference>
<evidence type="ECO:0000313" key="9">
    <source>
        <dbReference type="EMBL" id="CCC47775.1"/>
    </source>
</evidence>
<dbReference type="GO" id="GO:0030134">
    <property type="term" value="C:COPII-coated ER to Golgi transport vesicle"/>
    <property type="evidence" value="ECO:0007669"/>
    <property type="project" value="TreeGrafter"/>
</dbReference>
<name>G0TUY8_TRYVY</name>
<dbReference type="GO" id="GO:0005783">
    <property type="term" value="C:endoplasmic reticulum"/>
    <property type="evidence" value="ECO:0007669"/>
    <property type="project" value="TreeGrafter"/>
</dbReference>
<dbReference type="PROSITE" id="PS51257">
    <property type="entry name" value="PROKAR_LIPOPROTEIN"/>
    <property type="match status" value="1"/>
</dbReference>
<gene>
    <name evidence="9" type="ORF">TVY486_0404430</name>
</gene>
<protein>
    <recommendedName>
        <fullName evidence="10">ERGIC and golgi family 3</fullName>
    </recommendedName>
</protein>
<dbReference type="Pfam" id="PF07970">
    <property type="entry name" value="COPIIcoated_ERV"/>
    <property type="match status" value="1"/>
</dbReference>
<dbReference type="AlphaFoldDB" id="G0TUY8"/>
<evidence type="ECO:0000256" key="6">
    <source>
        <dbReference type="SAM" id="Phobius"/>
    </source>
</evidence>
<comment type="similarity">
    <text evidence="2">Belongs to the ERGIC family.</text>
</comment>
<evidence type="ECO:0000256" key="4">
    <source>
        <dbReference type="ARBA" id="ARBA00022989"/>
    </source>
</evidence>
<dbReference type="InterPro" id="IPR012936">
    <property type="entry name" value="Erv_C"/>
</dbReference>
<keyword evidence="4 6" id="KW-1133">Transmembrane helix</keyword>
<proteinExistence type="inferred from homology"/>
<evidence type="ECO:0000256" key="5">
    <source>
        <dbReference type="ARBA" id="ARBA00023136"/>
    </source>
</evidence>
<dbReference type="EMBL" id="HE573020">
    <property type="protein sequence ID" value="CCC47775.1"/>
    <property type="molecule type" value="Genomic_DNA"/>
</dbReference>
<evidence type="ECO:0000256" key="1">
    <source>
        <dbReference type="ARBA" id="ARBA00004141"/>
    </source>
</evidence>
<reference evidence="9" key="1">
    <citation type="journal article" date="2012" name="Proc. Natl. Acad. Sci. U.S.A.">
        <title>Antigenic diversity is generated by distinct evolutionary mechanisms in African trypanosome species.</title>
        <authorList>
            <person name="Jackson A.P."/>
            <person name="Berry A."/>
            <person name="Aslett M."/>
            <person name="Allison H.C."/>
            <person name="Burton P."/>
            <person name="Vavrova-Anderson J."/>
            <person name="Brown R."/>
            <person name="Browne H."/>
            <person name="Corton N."/>
            <person name="Hauser H."/>
            <person name="Gamble J."/>
            <person name="Gilderthorp R."/>
            <person name="Marcello L."/>
            <person name="McQuillan J."/>
            <person name="Otto T.D."/>
            <person name="Quail M.A."/>
            <person name="Sanders M.J."/>
            <person name="van Tonder A."/>
            <person name="Ginger M.L."/>
            <person name="Field M.C."/>
            <person name="Barry J.D."/>
            <person name="Hertz-Fowler C."/>
            <person name="Berriman M."/>
        </authorList>
    </citation>
    <scope>NUCLEOTIDE SEQUENCE</scope>
    <source>
        <strain evidence="9">Y486</strain>
    </source>
</reference>
<evidence type="ECO:0008006" key="10">
    <source>
        <dbReference type="Google" id="ProtNLM"/>
    </source>
</evidence>
<keyword evidence="5 6" id="KW-0472">Membrane</keyword>
<dbReference type="GO" id="GO:0016020">
    <property type="term" value="C:membrane"/>
    <property type="evidence" value="ECO:0007669"/>
    <property type="project" value="UniProtKB-SubCell"/>
</dbReference>
<dbReference type="InterPro" id="IPR045888">
    <property type="entry name" value="Erv"/>
</dbReference>
<sequence length="404" mass="45054">MKFLRCLDVFPKFDVRFEQDARQRTVVGGLLSFACMTAIAVLVVGEVRYFLSTVDQHEMYVDPHIGGEMHITLNVTFPRVPCDLMTADAIDSFGEYAKDVIRSTRKMRVHADTLQPISEARGLVVEKRQSSTNADSGGAEGCPSCYGAEKNPGDCCNTCDDVRNAFKDKGWSFNEDDIGIAQCAEERLRHAESSSSREGCNIYAKFSASRVKGNIHFVPGSMFDYYGQHMHVLKGEIIRKMNLSHIIHQLDFGERFPGQKNPLDGMVNSRGVVDKSESTNGRFSYFVQVVPTQYQHVSIFGTGRLLETNQYSVTHYFTESWNATGRDKSANDAPSVVPGIFILYDISPIKTSVKATHPYPSVVHLVLQLCAVGGGVFNVASLIDSFLFHGTRQVQKKIRQGKYF</sequence>
<dbReference type="PANTHER" id="PTHR10984">
    <property type="entry name" value="ENDOPLASMIC RETICULUM-GOLGI INTERMEDIATE COMPARTMENT PROTEIN"/>
    <property type="match status" value="1"/>
</dbReference>
<evidence type="ECO:0000259" key="7">
    <source>
        <dbReference type="Pfam" id="PF07970"/>
    </source>
</evidence>
<evidence type="ECO:0000259" key="8">
    <source>
        <dbReference type="Pfam" id="PF13850"/>
    </source>
</evidence>
<accession>G0TUY8</accession>
<keyword evidence="3 6" id="KW-0812">Transmembrane</keyword>
<comment type="subcellular location">
    <subcellularLocation>
        <location evidence="1">Membrane</location>
        <topology evidence="1">Multi-pass membrane protein</topology>
    </subcellularLocation>
</comment>
<feature type="domain" description="Endoplasmic reticulum vesicle transporter C-terminal" evidence="7">
    <location>
        <begin position="145"/>
        <end position="384"/>
    </location>
</feature>
<evidence type="ECO:0000256" key="2">
    <source>
        <dbReference type="ARBA" id="ARBA00005648"/>
    </source>
</evidence>
<feature type="transmembrane region" description="Helical" evidence="6">
    <location>
        <begin position="26"/>
        <end position="51"/>
    </location>
</feature>
<evidence type="ECO:0000256" key="3">
    <source>
        <dbReference type="ARBA" id="ARBA00022692"/>
    </source>
</evidence>
<dbReference type="PANTHER" id="PTHR10984:SF25">
    <property type="entry name" value="ENDOPLASMIC RETICULUM-GOLGI INTERMEDIATE COMPARTMENT PROTEIN 3"/>
    <property type="match status" value="1"/>
</dbReference>
<feature type="domain" description="Endoplasmic reticulum vesicle transporter N-terminal" evidence="8">
    <location>
        <begin position="4"/>
        <end position="95"/>
    </location>
</feature>
<dbReference type="Pfam" id="PF13850">
    <property type="entry name" value="ERGIC_N"/>
    <property type="match status" value="1"/>
</dbReference>
<dbReference type="VEuPathDB" id="TriTrypDB:TvY486_0404430"/>
<organism evidence="9">
    <name type="scientific">Trypanosoma vivax (strain Y486)</name>
    <dbReference type="NCBI Taxonomy" id="1055687"/>
    <lineage>
        <taxon>Eukaryota</taxon>
        <taxon>Discoba</taxon>
        <taxon>Euglenozoa</taxon>
        <taxon>Kinetoplastea</taxon>
        <taxon>Metakinetoplastina</taxon>
        <taxon>Trypanosomatida</taxon>
        <taxon>Trypanosomatidae</taxon>
        <taxon>Trypanosoma</taxon>
        <taxon>Duttonella</taxon>
    </lineage>
</organism>